<protein>
    <submittedName>
        <fullName evidence="8">Multicomponent K+:H+ antiporter subunit E</fullName>
    </submittedName>
</protein>
<dbReference type="Pfam" id="PF01899">
    <property type="entry name" value="MNHE"/>
    <property type="match status" value="1"/>
</dbReference>
<dbReference type="eggNOG" id="COG1863">
    <property type="taxonomic scope" value="Bacteria"/>
</dbReference>
<dbReference type="PANTHER" id="PTHR34584:SF1">
    <property type="entry name" value="NA(+)_H(+) ANTIPORTER SUBUNIT E1"/>
    <property type="match status" value="1"/>
</dbReference>
<dbReference type="RefSeq" id="WP_006004553.1">
    <property type="nucleotide sequence ID" value="NZ_BAET01000013.1"/>
</dbReference>
<proteinExistence type="inferred from homology"/>
<dbReference type="GO" id="GO:0005886">
    <property type="term" value="C:plasma membrane"/>
    <property type="evidence" value="ECO:0007669"/>
    <property type="project" value="UniProtKB-SubCell"/>
</dbReference>
<evidence type="ECO:0000256" key="6">
    <source>
        <dbReference type="ARBA" id="ARBA00023136"/>
    </source>
</evidence>
<keyword evidence="9" id="KW-1185">Reference proteome</keyword>
<dbReference type="Proteomes" id="UP000053586">
    <property type="component" value="Unassembled WGS sequence"/>
</dbReference>
<dbReference type="PIRSF" id="PIRSF019239">
    <property type="entry name" value="MrpE"/>
    <property type="match status" value="1"/>
</dbReference>
<reference evidence="8 9" key="2">
    <citation type="journal article" date="2017" name="Antonie Van Leeuwenhoek">
        <title>Rhizobium rhizosphaerae sp. nov., a novel species isolated from rice rhizosphere.</title>
        <authorList>
            <person name="Zhao J.J."/>
            <person name="Zhang J."/>
            <person name="Zhang R.J."/>
            <person name="Zhang C.W."/>
            <person name="Yin H.Q."/>
            <person name="Zhang X.X."/>
        </authorList>
    </citation>
    <scope>NUCLEOTIDE SEQUENCE [LARGE SCALE GENOMIC DNA]</scope>
    <source>
        <strain evidence="8 9">ACAM 611</strain>
    </source>
</reference>
<dbReference type="AlphaFoldDB" id="H5TAX6"/>
<evidence type="ECO:0000256" key="1">
    <source>
        <dbReference type="ARBA" id="ARBA00004651"/>
    </source>
</evidence>
<evidence type="ECO:0000256" key="5">
    <source>
        <dbReference type="ARBA" id="ARBA00022989"/>
    </source>
</evidence>
<dbReference type="PANTHER" id="PTHR34584">
    <property type="entry name" value="NA(+)/H(+) ANTIPORTER SUBUNIT E1"/>
    <property type="match status" value="1"/>
</dbReference>
<keyword evidence="3" id="KW-1003">Cell membrane</keyword>
<comment type="similarity">
    <text evidence="2">Belongs to the CPA3 antiporters (TC 2.A.63) subunit E family.</text>
</comment>
<feature type="transmembrane region" description="Helical" evidence="7">
    <location>
        <begin position="68"/>
        <end position="90"/>
    </location>
</feature>
<evidence type="ECO:0000313" key="8">
    <source>
        <dbReference type="EMBL" id="GAB55453.1"/>
    </source>
</evidence>
<accession>H5TAX6</accession>
<dbReference type="OrthoDB" id="9807187at2"/>
<name>H5TAX6_9ALTE</name>
<organism evidence="8 9">
    <name type="scientific">Glaciecola punicea ACAM 611</name>
    <dbReference type="NCBI Taxonomy" id="1121923"/>
    <lineage>
        <taxon>Bacteria</taxon>
        <taxon>Pseudomonadati</taxon>
        <taxon>Pseudomonadota</taxon>
        <taxon>Gammaproteobacteria</taxon>
        <taxon>Alteromonadales</taxon>
        <taxon>Alteromonadaceae</taxon>
        <taxon>Glaciecola</taxon>
    </lineage>
</organism>
<dbReference type="NCBIfam" id="NF006518">
    <property type="entry name" value="PRK08965.1-2"/>
    <property type="match status" value="1"/>
</dbReference>
<gene>
    <name evidence="8" type="primary">phaE</name>
    <name evidence="8" type="ORF">GPUN_1329</name>
</gene>
<evidence type="ECO:0000256" key="2">
    <source>
        <dbReference type="ARBA" id="ARBA00006228"/>
    </source>
</evidence>
<dbReference type="STRING" id="56804.BAE46_05535"/>
<comment type="subcellular location">
    <subcellularLocation>
        <location evidence="1">Cell membrane</location>
        <topology evidence="1">Multi-pass membrane protein</topology>
    </subcellularLocation>
</comment>
<keyword evidence="4 7" id="KW-0812">Transmembrane</keyword>
<keyword evidence="6 7" id="KW-0472">Membrane</keyword>
<feature type="transmembrane region" description="Helical" evidence="7">
    <location>
        <begin position="12"/>
        <end position="28"/>
    </location>
</feature>
<evidence type="ECO:0000313" key="9">
    <source>
        <dbReference type="Proteomes" id="UP000053586"/>
    </source>
</evidence>
<keyword evidence="5 7" id="KW-1133">Transmembrane helix</keyword>
<evidence type="ECO:0000256" key="7">
    <source>
        <dbReference type="SAM" id="Phobius"/>
    </source>
</evidence>
<evidence type="ECO:0000256" key="4">
    <source>
        <dbReference type="ARBA" id="ARBA00022692"/>
    </source>
</evidence>
<dbReference type="GO" id="GO:0008324">
    <property type="term" value="F:monoatomic cation transmembrane transporter activity"/>
    <property type="evidence" value="ECO:0007669"/>
    <property type="project" value="InterPro"/>
</dbReference>
<evidence type="ECO:0000256" key="3">
    <source>
        <dbReference type="ARBA" id="ARBA00022475"/>
    </source>
</evidence>
<dbReference type="InterPro" id="IPR002758">
    <property type="entry name" value="Cation_antiport_E"/>
</dbReference>
<feature type="transmembrane region" description="Helical" evidence="7">
    <location>
        <begin position="34"/>
        <end position="56"/>
    </location>
</feature>
<reference evidence="8 9" key="1">
    <citation type="journal article" date="2012" name="J. Bacteriol.">
        <title>Genome sequence of proteorhodopsin-containing sea ice bacterium Glaciecola punicea ACAM 611T.</title>
        <authorList>
            <person name="Qin Q.-L."/>
            <person name="Xie B.-B."/>
            <person name="Shu Y.-L."/>
            <person name="Rong J.-C."/>
            <person name="Zhao D.-L."/>
            <person name="Zhang X.-Y."/>
            <person name="Chen X.-L."/>
            <person name="Zhou B.-C."/>
            <person name="Zhanga Y.-Z."/>
        </authorList>
    </citation>
    <scope>NUCLEOTIDE SEQUENCE [LARGE SCALE GENOMIC DNA]</scope>
    <source>
        <strain evidence="8 9">ACAM 611</strain>
    </source>
</reference>
<comment type="caution">
    <text evidence="8">The sequence shown here is derived from an EMBL/GenBank/DDBJ whole genome shotgun (WGS) entry which is preliminary data.</text>
</comment>
<dbReference type="EMBL" id="BAET01000013">
    <property type="protein sequence ID" value="GAB55453.1"/>
    <property type="molecule type" value="Genomic_DNA"/>
</dbReference>
<sequence>MILLEGFRSRFLPMPFHTILLLVVWLMLNSTLSLGHILLGTVLGIVIPLLCAPLRVPQPKMKRPLKALSYIFVVFKDIVVANVEVAILVVGPLRNIKPGFVAVPLDLDEYLPISVLASTVTMTPGTVSADVSKDKKWLYVHVLDMPEDEQEIIDLIKNRYESRVKEIFGC</sequence>